<dbReference type="OrthoDB" id="9793039at2"/>
<dbReference type="InterPro" id="IPR037523">
    <property type="entry name" value="VOC_core"/>
</dbReference>
<proteinExistence type="predicted"/>
<dbReference type="CDD" id="cd07247">
    <property type="entry name" value="SgaA_N_like"/>
    <property type="match status" value="1"/>
</dbReference>
<dbReference type="InterPro" id="IPR004360">
    <property type="entry name" value="Glyas_Fos-R_dOase_dom"/>
</dbReference>
<dbReference type="AlphaFoldDB" id="A0A246JKR7"/>
<keyword evidence="3" id="KW-1185">Reference proteome</keyword>
<organism evidence="2 3">
    <name type="scientific">Roseateles aquatilis</name>
    <dbReference type="NCBI Taxonomy" id="431061"/>
    <lineage>
        <taxon>Bacteria</taxon>
        <taxon>Pseudomonadati</taxon>
        <taxon>Pseudomonadota</taxon>
        <taxon>Betaproteobacteria</taxon>
        <taxon>Burkholderiales</taxon>
        <taxon>Sphaerotilaceae</taxon>
        <taxon>Roseateles</taxon>
    </lineage>
</organism>
<dbReference type="PROSITE" id="PS51819">
    <property type="entry name" value="VOC"/>
    <property type="match status" value="1"/>
</dbReference>
<accession>A0A246JKR7</accession>
<dbReference type="Pfam" id="PF00903">
    <property type="entry name" value="Glyoxalase"/>
    <property type="match status" value="1"/>
</dbReference>
<name>A0A246JKR7_9BURK</name>
<dbReference type="Proteomes" id="UP000197468">
    <property type="component" value="Unassembled WGS sequence"/>
</dbReference>
<evidence type="ECO:0000313" key="3">
    <source>
        <dbReference type="Proteomes" id="UP000197468"/>
    </source>
</evidence>
<comment type="caution">
    <text evidence="2">The sequence shown here is derived from an EMBL/GenBank/DDBJ whole genome shotgun (WGS) entry which is preliminary data.</text>
</comment>
<dbReference type="PANTHER" id="PTHR33993:SF14">
    <property type="entry name" value="GB|AAF24581.1"/>
    <property type="match status" value="1"/>
</dbReference>
<protein>
    <submittedName>
        <fullName evidence="2">Glyoxalase</fullName>
    </submittedName>
</protein>
<dbReference type="Gene3D" id="3.10.180.10">
    <property type="entry name" value="2,3-Dihydroxybiphenyl 1,2-Dioxygenase, domain 1"/>
    <property type="match status" value="1"/>
</dbReference>
<feature type="domain" description="VOC" evidence="1">
    <location>
        <begin position="9"/>
        <end position="125"/>
    </location>
</feature>
<dbReference type="SUPFAM" id="SSF54593">
    <property type="entry name" value="Glyoxalase/Bleomycin resistance protein/Dihydroxybiphenyl dioxygenase"/>
    <property type="match status" value="1"/>
</dbReference>
<dbReference type="RefSeq" id="WP_088382392.1">
    <property type="nucleotide sequence ID" value="NZ_NIOF01000001.1"/>
</dbReference>
<evidence type="ECO:0000259" key="1">
    <source>
        <dbReference type="PROSITE" id="PS51819"/>
    </source>
</evidence>
<reference evidence="2 3" key="1">
    <citation type="journal article" date="2008" name="Int. J. Syst. Evol. Microbiol.">
        <title>Description of Roseateles aquatilis sp. nov. and Roseateles terrae sp. nov., in the class Betaproteobacteria, and emended description of the genus Roseateles.</title>
        <authorList>
            <person name="Gomila M."/>
            <person name="Bowien B."/>
            <person name="Falsen E."/>
            <person name="Moore E.R."/>
            <person name="Lalucat J."/>
        </authorList>
    </citation>
    <scope>NUCLEOTIDE SEQUENCE [LARGE SCALE GENOMIC DNA]</scope>
    <source>
        <strain evidence="2 3">CCUG 48205</strain>
    </source>
</reference>
<dbReference type="InterPro" id="IPR052164">
    <property type="entry name" value="Anthracycline_SecMetBiosynth"/>
</dbReference>
<gene>
    <name evidence="2" type="ORF">CDN99_01780</name>
</gene>
<sequence length="133" mass="14209">MEVFKTHGAFSWSELLTSDPAKAAEFYGKLFGWSVESMPGGPPGAPPYQVLKVGDTAVGGLTACPQQGMPPAWGVYVTVDNVDDTVAQARQMGAKVLMEIMEVPTVGRMATLQDPQGAVFNVITYVEMPDEKA</sequence>
<dbReference type="InterPro" id="IPR029068">
    <property type="entry name" value="Glyas_Bleomycin-R_OHBP_Dase"/>
</dbReference>
<dbReference type="PANTHER" id="PTHR33993">
    <property type="entry name" value="GLYOXALASE-RELATED"/>
    <property type="match status" value="1"/>
</dbReference>
<evidence type="ECO:0000313" key="2">
    <source>
        <dbReference type="EMBL" id="OWQ93244.1"/>
    </source>
</evidence>
<dbReference type="EMBL" id="NIOF01000001">
    <property type="protein sequence ID" value="OWQ93244.1"/>
    <property type="molecule type" value="Genomic_DNA"/>
</dbReference>